<evidence type="ECO:0000256" key="1">
    <source>
        <dbReference type="ARBA" id="ARBA00001947"/>
    </source>
</evidence>
<dbReference type="Pfam" id="PF08240">
    <property type="entry name" value="ADH_N"/>
    <property type="match status" value="1"/>
</dbReference>
<dbReference type="InterPro" id="IPR011032">
    <property type="entry name" value="GroES-like_sf"/>
</dbReference>
<dbReference type="FunFam" id="3.40.50.720:FF:000022">
    <property type="entry name" value="Cinnamyl alcohol dehydrogenase"/>
    <property type="match status" value="1"/>
</dbReference>
<dbReference type="AlphaFoldDB" id="A0AAN6D692"/>
<dbReference type="EMBL" id="JAHLUH010000005">
    <property type="protein sequence ID" value="KAG7727929.1"/>
    <property type="molecule type" value="Genomic_DNA"/>
</dbReference>
<dbReference type="InterPro" id="IPR013149">
    <property type="entry name" value="ADH-like_C"/>
</dbReference>
<protein>
    <recommendedName>
        <fullName evidence="6">Enoyl reductase (ER) domain-containing protein</fullName>
    </recommendedName>
</protein>
<evidence type="ECO:0000256" key="2">
    <source>
        <dbReference type="ARBA" id="ARBA00022723"/>
    </source>
</evidence>
<organism evidence="7 8">
    <name type="scientific">Ogataea haglerorum</name>
    <dbReference type="NCBI Taxonomy" id="1937702"/>
    <lineage>
        <taxon>Eukaryota</taxon>
        <taxon>Fungi</taxon>
        <taxon>Dikarya</taxon>
        <taxon>Ascomycota</taxon>
        <taxon>Saccharomycotina</taxon>
        <taxon>Pichiomycetes</taxon>
        <taxon>Pichiales</taxon>
        <taxon>Pichiaceae</taxon>
        <taxon>Ogataea</taxon>
    </lineage>
</organism>
<comment type="similarity">
    <text evidence="5">Belongs to the zinc-containing alcohol dehydrogenase family.</text>
</comment>
<evidence type="ECO:0000256" key="4">
    <source>
        <dbReference type="ARBA" id="ARBA00023002"/>
    </source>
</evidence>
<dbReference type="PANTHER" id="PTHR42683">
    <property type="entry name" value="ALDEHYDE REDUCTASE"/>
    <property type="match status" value="1"/>
</dbReference>
<evidence type="ECO:0000256" key="3">
    <source>
        <dbReference type="ARBA" id="ARBA00022833"/>
    </source>
</evidence>
<proteinExistence type="inferred from homology"/>
<dbReference type="InterPro" id="IPR020843">
    <property type="entry name" value="ER"/>
</dbReference>
<dbReference type="InterPro" id="IPR047109">
    <property type="entry name" value="CAD-like"/>
</dbReference>
<accession>A0AAN6D692</accession>
<dbReference type="GO" id="GO:0008270">
    <property type="term" value="F:zinc ion binding"/>
    <property type="evidence" value="ECO:0007669"/>
    <property type="project" value="InterPro"/>
</dbReference>
<dbReference type="GO" id="GO:0016616">
    <property type="term" value="F:oxidoreductase activity, acting on the CH-OH group of donors, NAD or NADP as acceptor"/>
    <property type="evidence" value="ECO:0007669"/>
    <property type="project" value="InterPro"/>
</dbReference>
<comment type="caution">
    <text evidence="7">The sequence shown here is derived from an EMBL/GenBank/DDBJ whole genome shotgun (WGS) entry which is preliminary data.</text>
</comment>
<dbReference type="Gene3D" id="3.40.50.720">
    <property type="entry name" value="NAD(P)-binding Rossmann-like Domain"/>
    <property type="match status" value="1"/>
</dbReference>
<sequence length="362" mass="39594">MSAVQDIKAIGIVNSLKDWPEVQQFTYKPHKGRPQDVDIKILACGICGSDLHASKGNWGDLPLPMAFGHEIIGVIVAIGEGVDSSKYKIGDRVGVGPECDSCGKCWRCEHDHENCCRDIKNLYLGSYEDGTPVQGGYASHIRVNSKFVIHIPEKVETEYAAPLMCGGITGFRPLISYGVKKGTRVGIYGLGGIGHMTLMFAKALGAEVTVISRGTSKKELAKRLGADHYIATSEEGFEAKNYDTLDLIVSTGSDFEPESLAKVISMLRPDGRLTFITLPPNGVKLELIPVFYLTNCVHIGGSAIGSPKEIEYMLQVAADHDIKPMIETFDISEDNVKKAWMKVDSGDIRFRAVLTGYDKFFK</sequence>
<dbReference type="Pfam" id="PF00107">
    <property type="entry name" value="ADH_zinc_N"/>
    <property type="match status" value="1"/>
</dbReference>
<evidence type="ECO:0000313" key="8">
    <source>
        <dbReference type="Proteomes" id="UP000738402"/>
    </source>
</evidence>
<dbReference type="CDD" id="cd05283">
    <property type="entry name" value="CAD1"/>
    <property type="match status" value="1"/>
</dbReference>
<gene>
    <name evidence="7" type="ORF">KL933_002055</name>
</gene>
<name>A0AAN6D692_9ASCO</name>
<keyword evidence="2 5" id="KW-0479">Metal-binding</keyword>
<evidence type="ECO:0000256" key="5">
    <source>
        <dbReference type="RuleBase" id="RU361277"/>
    </source>
</evidence>
<evidence type="ECO:0000313" key="7">
    <source>
        <dbReference type="EMBL" id="KAG7727929.1"/>
    </source>
</evidence>
<dbReference type="Gene3D" id="3.90.180.10">
    <property type="entry name" value="Medium-chain alcohol dehydrogenases, catalytic domain"/>
    <property type="match status" value="1"/>
</dbReference>
<dbReference type="PROSITE" id="PS00059">
    <property type="entry name" value="ADH_ZINC"/>
    <property type="match status" value="1"/>
</dbReference>
<dbReference type="SUPFAM" id="SSF50129">
    <property type="entry name" value="GroES-like"/>
    <property type="match status" value="1"/>
</dbReference>
<dbReference type="InterPro" id="IPR002328">
    <property type="entry name" value="ADH_Zn_CS"/>
</dbReference>
<dbReference type="Proteomes" id="UP000738402">
    <property type="component" value="Unassembled WGS sequence"/>
</dbReference>
<reference evidence="7" key="1">
    <citation type="journal article" date="2021" name="G3 (Bethesda)">
        <title>Genomic diversity, chromosomal rearrangements, and interspecies hybridization in the ogataea polymorpha species complex.</title>
        <authorList>
            <person name="Hanson S.J."/>
            <person name="Cinneide E.O."/>
            <person name="Salzberg L.I."/>
            <person name="Wolfe K.H."/>
            <person name="McGowan J."/>
            <person name="Fitzpatrick D.A."/>
            <person name="Matlin K."/>
        </authorList>
    </citation>
    <scope>NUCLEOTIDE SEQUENCE</scope>
    <source>
        <strain evidence="7">83-405-1</strain>
    </source>
</reference>
<dbReference type="InterPro" id="IPR013154">
    <property type="entry name" value="ADH-like_N"/>
</dbReference>
<comment type="cofactor">
    <cofactor evidence="1 5">
        <name>Zn(2+)</name>
        <dbReference type="ChEBI" id="CHEBI:29105"/>
    </cofactor>
</comment>
<dbReference type="SMART" id="SM00829">
    <property type="entry name" value="PKS_ER"/>
    <property type="match status" value="1"/>
</dbReference>
<dbReference type="SUPFAM" id="SSF51735">
    <property type="entry name" value="NAD(P)-binding Rossmann-fold domains"/>
    <property type="match status" value="1"/>
</dbReference>
<keyword evidence="3 5" id="KW-0862">Zinc</keyword>
<feature type="domain" description="Enoyl reductase (ER)" evidence="6">
    <location>
        <begin position="11"/>
        <end position="354"/>
    </location>
</feature>
<evidence type="ECO:0000259" key="6">
    <source>
        <dbReference type="SMART" id="SM00829"/>
    </source>
</evidence>
<dbReference type="InterPro" id="IPR036291">
    <property type="entry name" value="NAD(P)-bd_dom_sf"/>
</dbReference>
<keyword evidence="4" id="KW-0560">Oxidoreductase</keyword>